<keyword evidence="1" id="KW-0732">Signal</keyword>
<sequence length="80" mass="8731">MSRFMQSISMLAPMLLLSACGSEPTKLNPTPDSVTFTYEDNSLSAVTQNAMEYCSGLGKSAKMRNVNEVDDEKVAIFDCV</sequence>
<protein>
    <submittedName>
        <fullName evidence="2">Uncharacterized protein</fullName>
    </submittedName>
</protein>
<evidence type="ECO:0000313" key="3">
    <source>
        <dbReference type="Proteomes" id="UP001254608"/>
    </source>
</evidence>
<dbReference type="RefSeq" id="WP_311366160.1">
    <property type="nucleotide sequence ID" value="NZ_JAVRIC010000026.1"/>
</dbReference>
<gene>
    <name evidence="2" type="ORF">RM530_15470</name>
</gene>
<proteinExistence type="predicted"/>
<keyword evidence="3" id="KW-1185">Reference proteome</keyword>
<evidence type="ECO:0000256" key="1">
    <source>
        <dbReference type="SAM" id="SignalP"/>
    </source>
</evidence>
<dbReference type="Proteomes" id="UP001254608">
    <property type="component" value="Unassembled WGS sequence"/>
</dbReference>
<reference evidence="2 3" key="1">
    <citation type="submission" date="2023-09" db="EMBL/GenBank/DDBJ databases">
        <authorList>
            <person name="Rey-Velasco X."/>
        </authorList>
    </citation>
    <scope>NUCLEOTIDE SEQUENCE [LARGE SCALE GENOMIC DNA]</scope>
    <source>
        <strain evidence="2 3">W345</strain>
    </source>
</reference>
<evidence type="ECO:0000313" key="2">
    <source>
        <dbReference type="EMBL" id="MDT0498748.1"/>
    </source>
</evidence>
<dbReference type="EMBL" id="JAVRIC010000026">
    <property type="protein sequence ID" value="MDT0498748.1"/>
    <property type="molecule type" value="Genomic_DNA"/>
</dbReference>
<name>A0ABU2WMG7_9GAMM</name>
<feature type="chain" id="PRO_5046589641" evidence="1">
    <location>
        <begin position="22"/>
        <end position="80"/>
    </location>
</feature>
<feature type="signal peptide" evidence="1">
    <location>
        <begin position="1"/>
        <end position="21"/>
    </location>
</feature>
<organism evidence="2 3">
    <name type="scientific">Banduia mediterranea</name>
    <dbReference type="NCBI Taxonomy" id="3075609"/>
    <lineage>
        <taxon>Bacteria</taxon>
        <taxon>Pseudomonadati</taxon>
        <taxon>Pseudomonadota</taxon>
        <taxon>Gammaproteobacteria</taxon>
        <taxon>Nevskiales</taxon>
        <taxon>Algiphilaceae</taxon>
        <taxon>Banduia</taxon>
    </lineage>
</organism>
<dbReference type="PROSITE" id="PS51257">
    <property type="entry name" value="PROKAR_LIPOPROTEIN"/>
    <property type="match status" value="1"/>
</dbReference>
<accession>A0ABU2WMG7</accession>
<comment type="caution">
    <text evidence="2">The sequence shown here is derived from an EMBL/GenBank/DDBJ whole genome shotgun (WGS) entry which is preliminary data.</text>
</comment>